<protein>
    <recommendedName>
        <fullName evidence="3">Baseplate protein J-like domain-containing protein</fullName>
    </recommendedName>
</protein>
<dbReference type="RefSeq" id="WP_394415280.1">
    <property type="nucleotide sequence ID" value="NZ_JBIGIC010000011.1"/>
</dbReference>
<reference evidence="1 2" key="1">
    <citation type="submission" date="2024-08" db="EMBL/GenBank/DDBJ databases">
        <authorList>
            <person name="Lu H."/>
        </authorList>
    </citation>
    <scope>NUCLEOTIDE SEQUENCE [LARGE SCALE GENOMIC DNA]</scope>
    <source>
        <strain evidence="1 2">BYS78W</strain>
    </source>
</reference>
<sequence length="438" mass="46196">MSFKTDRLVALFPEAYAAREGASLLHTVLDALGNELMAGDAAVKKLLKSHWIDYAEGGGLDGLAALLGVTRRLLPNGQPESDDTFRPLVRATVSSFQGGGTVEGIKGAVRAALGLPYDLKLFGQQLARNSANTAAIDTLIARLAALVKVEEFAPKTDVMLGSAAPTAAGSQVTLNLAVSTIEATPPRIEWTFTSNARQLSLTQLDSGESVVAEPDFTVPRGATLLLEGSTAADFSASIGSTDVTSHFTRLGGGAPQLPLVPPGVSRWSFAAGRGAAFDEDAFDTGQTFDAAAFSVRMQWLRLQPLVFDVIVPFFTDAAVARALAGSGYENRFKVFQGLSHDAMQKVVDRARAAGVRGMVQYAISLPGESSEAIPWDDQAAIETFSGRLDHAITETQDADESLNAGALDSEVEVHDSSEHFAIGGVFNVAVFDGAFGFQ</sequence>
<name>A0ABW7HGT9_9BURK</name>
<evidence type="ECO:0008006" key="3">
    <source>
        <dbReference type="Google" id="ProtNLM"/>
    </source>
</evidence>
<proteinExistence type="predicted"/>
<organism evidence="1 2">
    <name type="scientific">Pelomonas candidula</name>
    <dbReference type="NCBI Taxonomy" id="3299025"/>
    <lineage>
        <taxon>Bacteria</taxon>
        <taxon>Pseudomonadati</taxon>
        <taxon>Pseudomonadota</taxon>
        <taxon>Betaproteobacteria</taxon>
        <taxon>Burkholderiales</taxon>
        <taxon>Sphaerotilaceae</taxon>
        <taxon>Roseateles</taxon>
    </lineage>
</organism>
<keyword evidence="2" id="KW-1185">Reference proteome</keyword>
<evidence type="ECO:0000313" key="1">
    <source>
        <dbReference type="EMBL" id="MFG6489101.1"/>
    </source>
</evidence>
<comment type="caution">
    <text evidence="1">The sequence shown here is derived from an EMBL/GenBank/DDBJ whole genome shotgun (WGS) entry which is preliminary data.</text>
</comment>
<evidence type="ECO:0000313" key="2">
    <source>
        <dbReference type="Proteomes" id="UP001606134"/>
    </source>
</evidence>
<accession>A0ABW7HGT9</accession>
<dbReference type="EMBL" id="JBIGIC010000011">
    <property type="protein sequence ID" value="MFG6489101.1"/>
    <property type="molecule type" value="Genomic_DNA"/>
</dbReference>
<gene>
    <name evidence="1" type="ORF">ACG04R_20615</name>
</gene>
<dbReference type="Proteomes" id="UP001606134">
    <property type="component" value="Unassembled WGS sequence"/>
</dbReference>